<gene>
    <name evidence="3" type="ORF">JW744_02710</name>
</gene>
<dbReference type="AlphaFoldDB" id="A0A939C774"/>
<dbReference type="EMBL" id="JAFGDB010000043">
    <property type="protein sequence ID" value="MBN2067354.1"/>
    <property type="molecule type" value="Genomic_DNA"/>
</dbReference>
<dbReference type="PANTHER" id="PTHR43000">
    <property type="entry name" value="DTDP-D-GLUCOSE 4,6-DEHYDRATASE-RELATED"/>
    <property type="match status" value="1"/>
</dbReference>
<evidence type="ECO:0000256" key="1">
    <source>
        <dbReference type="ARBA" id="ARBA00007637"/>
    </source>
</evidence>
<dbReference type="Pfam" id="PF01370">
    <property type="entry name" value="Epimerase"/>
    <property type="match status" value="1"/>
</dbReference>
<feature type="domain" description="NAD-dependent epimerase/dehydratase" evidence="2">
    <location>
        <begin position="4"/>
        <end position="239"/>
    </location>
</feature>
<dbReference type="InterPro" id="IPR001509">
    <property type="entry name" value="Epimerase_deHydtase"/>
</dbReference>
<dbReference type="Gene3D" id="3.40.50.720">
    <property type="entry name" value="NAD(P)-binding Rossmann-like Domain"/>
    <property type="match status" value="1"/>
</dbReference>
<dbReference type="Gene3D" id="3.90.25.10">
    <property type="entry name" value="UDP-galactose 4-epimerase, domain 1"/>
    <property type="match status" value="1"/>
</dbReference>
<evidence type="ECO:0000259" key="2">
    <source>
        <dbReference type="Pfam" id="PF01370"/>
    </source>
</evidence>
<name>A0A939C774_9ARCH</name>
<sequence length="335" mass="37414">MKNVLVTGGAGFVGSHVVDELAKRKLNVRVLDNLVGGNQNARGFAKQVEFIKGDCCSRQDCKKAVKGIDTVFHLAAHAAEGQSVFIPEFNAQTNLIGSIVMLSEAINAGVENFAFTSSIAAYGSQEKMPIAETAPLTPDDPYAITKKTFEDYLHVYHELSGIKPYIVRFFNVYGERQRMDDPYRGVVPIFINKCLKGERPIIFGDGLQKRAFTYISDVVEPICNIIGKKELVDNPVNIGTEEVHTVKELAEMVIEKMGSDLEIEYIDKRTSDVKIAYCDTGKAKKLFGYEARVSLEKGLDKTIEWAKKMGAQEFRYMPFTEIPKLTQKTYTSKKI</sequence>
<evidence type="ECO:0000313" key="4">
    <source>
        <dbReference type="Proteomes" id="UP000809243"/>
    </source>
</evidence>
<organism evidence="3 4">
    <name type="scientific">Candidatus Iainarchaeum sp</name>
    <dbReference type="NCBI Taxonomy" id="3101447"/>
    <lineage>
        <taxon>Archaea</taxon>
        <taxon>Candidatus Iainarchaeota</taxon>
        <taxon>Candidatus Iainarchaeia</taxon>
        <taxon>Candidatus Iainarchaeales</taxon>
        <taxon>Candidatus Iainarchaeaceae</taxon>
        <taxon>Candidatus Iainarchaeum</taxon>
    </lineage>
</organism>
<accession>A0A939C774</accession>
<reference evidence="3" key="1">
    <citation type="submission" date="2021-01" db="EMBL/GenBank/DDBJ databases">
        <title>Active Sulfur Cycling in an Early Earth Analoge.</title>
        <authorList>
            <person name="Hahn C.R."/>
            <person name="Youssef N.H."/>
            <person name="Elshahed M."/>
        </authorList>
    </citation>
    <scope>NUCLEOTIDE SEQUENCE</scope>
    <source>
        <strain evidence="3">Zod_Metabat.1151</strain>
    </source>
</reference>
<comment type="similarity">
    <text evidence="1">Belongs to the NAD(P)-dependent epimerase/dehydratase family.</text>
</comment>
<protein>
    <submittedName>
        <fullName evidence="3">NAD-dependent epimerase/dehydratase family protein</fullName>
    </submittedName>
</protein>
<dbReference type="InterPro" id="IPR036291">
    <property type="entry name" value="NAD(P)-bd_dom_sf"/>
</dbReference>
<evidence type="ECO:0000313" key="3">
    <source>
        <dbReference type="EMBL" id="MBN2067354.1"/>
    </source>
</evidence>
<dbReference type="Proteomes" id="UP000809243">
    <property type="component" value="Unassembled WGS sequence"/>
</dbReference>
<proteinExistence type="inferred from homology"/>
<dbReference type="SUPFAM" id="SSF51735">
    <property type="entry name" value="NAD(P)-binding Rossmann-fold domains"/>
    <property type="match status" value="1"/>
</dbReference>
<dbReference type="PRINTS" id="PR01713">
    <property type="entry name" value="NUCEPIMERASE"/>
</dbReference>
<comment type="caution">
    <text evidence="3">The sequence shown here is derived from an EMBL/GenBank/DDBJ whole genome shotgun (WGS) entry which is preliminary data.</text>
</comment>